<feature type="domain" description="Rhodanese" evidence="2">
    <location>
        <begin position="74"/>
        <end position="127"/>
    </location>
</feature>
<evidence type="ECO:0000313" key="4">
    <source>
        <dbReference type="Proteomes" id="UP000249547"/>
    </source>
</evidence>
<keyword evidence="1" id="KW-0732">Signal</keyword>
<dbReference type="InterPro" id="IPR001763">
    <property type="entry name" value="Rhodanese-like_dom"/>
</dbReference>
<dbReference type="Proteomes" id="UP000249547">
    <property type="component" value="Unassembled WGS sequence"/>
</dbReference>
<protein>
    <recommendedName>
        <fullName evidence="2">Rhodanese domain-containing protein</fullName>
    </recommendedName>
</protein>
<evidence type="ECO:0000259" key="2">
    <source>
        <dbReference type="PROSITE" id="PS50206"/>
    </source>
</evidence>
<keyword evidence="4" id="KW-1185">Reference proteome</keyword>
<dbReference type="EMBL" id="QLLL01000002">
    <property type="protein sequence ID" value="RAJ08649.1"/>
    <property type="molecule type" value="Genomic_DNA"/>
</dbReference>
<evidence type="ECO:0000256" key="1">
    <source>
        <dbReference type="SAM" id="SignalP"/>
    </source>
</evidence>
<dbReference type="PROSITE" id="PS50206">
    <property type="entry name" value="RHODANESE_3"/>
    <property type="match status" value="1"/>
</dbReference>
<name>A0A327QVM1_9BACT</name>
<comment type="caution">
    <text evidence="3">The sequence shown here is derived from an EMBL/GenBank/DDBJ whole genome shotgun (WGS) entry which is preliminary data.</text>
</comment>
<organism evidence="3 4">
    <name type="scientific">Chitinophaga skermanii</name>
    <dbReference type="NCBI Taxonomy" id="331697"/>
    <lineage>
        <taxon>Bacteria</taxon>
        <taxon>Pseudomonadati</taxon>
        <taxon>Bacteroidota</taxon>
        <taxon>Chitinophagia</taxon>
        <taxon>Chitinophagales</taxon>
        <taxon>Chitinophagaceae</taxon>
        <taxon>Chitinophaga</taxon>
    </lineage>
</organism>
<gene>
    <name evidence="3" type="ORF">LX64_01303</name>
</gene>
<sequence>MKHLFLWMCLLLVVQQTVFSQAKEPWTNSQLMATKTLADKITSNQTKDLLVLNVGPDALIKGSIDIGAAHDAGSLQKLKDYLKNVKKDKAIVIYCGCCPFDRCPNVRPAFQTLMDMGFKNAKLLDVPKNLKVDWIDKQYPTVQ</sequence>
<accession>A0A327QVM1</accession>
<evidence type="ECO:0000313" key="3">
    <source>
        <dbReference type="EMBL" id="RAJ08649.1"/>
    </source>
</evidence>
<dbReference type="AlphaFoldDB" id="A0A327QVM1"/>
<dbReference type="InterPro" id="IPR036873">
    <property type="entry name" value="Rhodanese-like_dom_sf"/>
</dbReference>
<proteinExistence type="predicted"/>
<reference evidence="3 4" key="1">
    <citation type="submission" date="2018-06" db="EMBL/GenBank/DDBJ databases">
        <title>Genomic Encyclopedia of Archaeal and Bacterial Type Strains, Phase II (KMG-II): from individual species to whole genera.</title>
        <authorList>
            <person name="Goeker M."/>
        </authorList>
    </citation>
    <scope>NUCLEOTIDE SEQUENCE [LARGE SCALE GENOMIC DNA]</scope>
    <source>
        <strain evidence="3 4">DSM 23857</strain>
    </source>
</reference>
<feature type="chain" id="PRO_5016296521" description="Rhodanese domain-containing protein" evidence="1">
    <location>
        <begin position="23"/>
        <end position="143"/>
    </location>
</feature>
<dbReference type="RefSeq" id="WP_111596778.1">
    <property type="nucleotide sequence ID" value="NZ_QLLL01000002.1"/>
</dbReference>
<dbReference type="OrthoDB" id="760650at2"/>
<feature type="signal peptide" evidence="1">
    <location>
        <begin position="1"/>
        <end position="22"/>
    </location>
</feature>
<dbReference type="SUPFAM" id="SSF52821">
    <property type="entry name" value="Rhodanese/Cell cycle control phosphatase"/>
    <property type="match status" value="1"/>
</dbReference>